<evidence type="ECO:0000256" key="1">
    <source>
        <dbReference type="ARBA" id="ARBA00006801"/>
    </source>
</evidence>
<reference evidence="4 5" key="1">
    <citation type="journal article" date="2010" name="Science">
        <title>Genomic analysis of organismal complexity in the multicellular green alga Volvox carteri.</title>
        <authorList>
            <person name="Prochnik S.E."/>
            <person name="Umen J."/>
            <person name="Nedelcu A.M."/>
            <person name="Hallmann A."/>
            <person name="Miller S.M."/>
            <person name="Nishii I."/>
            <person name="Ferris P."/>
            <person name="Kuo A."/>
            <person name="Mitros T."/>
            <person name="Fritz-Laylin L.K."/>
            <person name="Hellsten U."/>
            <person name="Chapman J."/>
            <person name="Simakov O."/>
            <person name="Rensing S.A."/>
            <person name="Terry A."/>
            <person name="Pangilinan J."/>
            <person name="Kapitonov V."/>
            <person name="Jurka J."/>
            <person name="Salamov A."/>
            <person name="Shapiro H."/>
            <person name="Schmutz J."/>
            <person name="Grimwood J."/>
            <person name="Lindquist E."/>
            <person name="Lucas S."/>
            <person name="Grigoriev I.V."/>
            <person name="Schmitt R."/>
            <person name="Kirk D."/>
            <person name="Rokhsar D.S."/>
        </authorList>
    </citation>
    <scope>NUCLEOTIDE SEQUENCE [LARGE SCALE GENOMIC DNA]</scope>
    <source>
        <strain evidence="5">f. Nagariensis / Eve</strain>
    </source>
</reference>
<evidence type="ECO:0000313" key="4">
    <source>
        <dbReference type="EMBL" id="EFJ43966.1"/>
    </source>
</evidence>
<feature type="compositionally biased region" description="Gly residues" evidence="2">
    <location>
        <begin position="478"/>
        <end position="493"/>
    </location>
</feature>
<dbReference type="SUPFAM" id="SSF51197">
    <property type="entry name" value="Clavaminate synthase-like"/>
    <property type="match status" value="1"/>
</dbReference>
<dbReference type="eggNOG" id="KOG2132">
    <property type="taxonomic scope" value="Eukaryota"/>
</dbReference>
<dbReference type="InterPro" id="IPR041667">
    <property type="entry name" value="Cupin_8"/>
</dbReference>
<evidence type="ECO:0000313" key="5">
    <source>
        <dbReference type="Proteomes" id="UP000001058"/>
    </source>
</evidence>
<evidence type="ECO:0000259" key="3">
    <source>
        <dbReference type="PROSITE" id="PS51184"/>
    </source>
</evidence>
<keyword evidence="5" id="KW-1185">Reference proteome</keyword>
<feature type="compositionally biased region" description="Low complexity" evidence="2">
    <location>
        <begin position="208"/>
        <end position="229"/>
    </location>
</feature>
<feature type="region of interest" description="Disordered" evidence="2">
    <location>
        <begin position="478"/>
        <end position="551"/>
    </location>
</feature>
<sequence length="617" mass="62010">MYTLPSNRLLKCRTAAPREFGVATFGHHILELCRSLDGLARLQADVPTPGCLHGKDITAANLWMCGGAVRSSLHYDPHHNLLVVVSGRKVVTVVPPYLTHCLYPMTLTVPFSDTQPPAQHPAYLAALDAAAAVELQAGDALFIPEGWWHQVDSGPETTIAVNYWWRSALTQLLTAPPPPLPPAALAAAMLSAENSPRVTVPYRPSVTPPSAATSALDAATAAAATDATSPVPPSPKVPKAAGPAAAADPLVMGLSSARPAVLSASSSLAVGPGPGLRNLFALRQLARAAIEDIAEGLLAPLLPYATGLLLRLAPGEAASLGLLGNPVASALAALTPELLAAALDDMCRTAPYLVSELLTCCCRVAAVACLLTRAFDQMGTASDPAAAAPAVDATAGPAVAAVAAPDTATGTTVTAANGHGITDTEEVTERGDVGRTAACCGKASAATATIASAMVTVDISKVGAVGCCGGVVEGDSGGGGGVDGGGGGGGTFPAGGSRADGVSEDRPAKRRRYGSGMGQEAEDCRGRVAGEAPAARASSGGDGGNNLRRKSGGTDAAADLAALNDGGGDAGAFVPKGFFARLYGTVDDPDEVFQLLLDGRAALNTAARRVLLESVLA</sequence>
<accession>D8U8F1</accession>
<proteinExistence type="inferred from homology"/>
<feature type="region of interest" description="Disordered" evidence="2">
    <location>
        <begin position="200"/>
        <end position="242"/>
    </location>
</feature>
<dbReference type="KEGG" id="vcn:VOLCADRAFT_106593"/>
<protein>
    <recommendedName>
        <fullName evidence="3">JmjC domain-containing protein</fullName>
    </recommendedName>
</protein>
<dbReference type="RefSeq" id="XP_002954978.1">
    <property type="nucleotide sequence ID" value="XM_002954932.1"/>
</dbReference>
<evidence type="ECO:0000256" key="2">
    <source>
        <dbReference type="SAM" id="MobiDB-lite"/>
    </source>
</evidence>
<dbReference type="InterPro" id="IPR003347">
    <property type="entry name" value="JmjC_dom"/>
</dbReference>
<feature type="domain" description="JmjC" evidence="3">
    <location>
        <begin position="5"/>
        <end position="180"/>
    </location>
</feature>
<dbReference type="AlphaFoldDB" id="D8U8F1"/>
<dbReference type="PROSITE" id="PS51184">
    <property type="entry name" value="JMJC"/>
    <property type="match status" value="1"/>
</dbReference>
<dbReference type="Gene3D" id="2.60.120.650">
    <property type="entry name" value="Cupin"/>
    <property type="match status" value="1"/>
</dbReference>
<name>D8U8F1_VOLCA</name>
<dbReference type="InParanoid" id="D8U8F1"/>
<dbReference type="Pfam" id="PF13621">
    <property type="entry name" value="Cupin_8"/>
    <property type="match status" value="1"/>
</dbReference>
<organism evidence="5">
    <name type="scientific">Volvox carteri f. nagariensis</name>
    <dbReference type="NCBI Taxonomy" id="3068"/>
    <lineage>
        <taxon>Eukaryota</taxon>
        <taxon>Viridiplantae</taxon>
        <taxon>Chlorophyta</taxon>
        <taxon>core chlorophytes</taxon>
        <taxon>Chlorophyceae</taxon>
        <taxon>CS clade</taxon>
        <taxon>Chlamydomonadales</taxon>
        <taxon>Volvocaceae</taxon>
        <taxon>Volvox</taxon>
    </lineage>
</organism>
<dbReference type="PANTHER" id="PTHR12461">
    <property type="entry name" value="HYPOXIA-INDUCIBLE FACTOR 1 ALPHA INHIBITOR-RELATED"/>
    <property type="match status" value="1"/>
</dbReference>
<dbReference type="PANTHER" id="PTHR12461:SF102">
    <property type="entry name" value="LYSINE-SPECIFIC DEMETHYLASE JMJ31"/>
    <property type="match status" value="1"/>
</dbReference>
<dbReference type="GeneID" id="9621780"/>
<gene>
    <name evidence="4" type="ORF">VOLCADRAFT_106593</name>
</gene>
<comment type="similarity">
    <text evidence="1">Belongs to the JARID1 histone demethylase family.</text>
</comment>
<dbReference type="OrthoDB" id="415358at2759"/>
<dbReference type="EMBL" id="GL378368">
    <property type="protein sequence ID" value="EFJ43966.1"/>
    <property type="molecule type" value="Genomic_DNA"/>
</dbReference>
<dbReference type="Proteomes" id="UP000001058">
    <property type="component" value="Unassembled WGS sequence"/>
</dbReference>
<dbReference type="SMART" id="SM00558">
    <property type="entry name" value="JmjC"/>
    <property type="match status" value="1"/>
</dbReference>